<evidence type="ECO:0000256" key="8">
    <source>
        <dbReference type="ARBA" id="ARBA00023240"/>
    </source>
</evidence>
<evidence type="ECO:0000256" key="12">
    <source>
        <dbReference type="SAM" id="SignalP"/>
    </source>
</evidence>
<dbReference type="PROSITE" id="PS00134">
    <property type="entry name" value="TRYPSIN_HIS"/>
    <property type="match status" value="1"/>
</dbReference>
<dbReference type="PROSITE" id="PS50240">
    <property type="entry name" value="TRYPSIN_DOM"/>
    <property type="match status" value="1"/>
</dbReference>
<dbReference type="FunFam" id="2.40.10.10:FF:000068">
    <property type="entry name" value="transmembrane protease serine 2"/>
    <property type="match status" value="1"/>
</dbReference>
<keyword evidence="4 11" id="KW-0645">Protease</keyword>
<dbReference type="InterPro" id="IPR009003">
    <property type="entry name" value="Peptidase_S1_PA"/>
</dbReference>
<dbReference type="InterPro" id="IPR001314">
    <property type="entry name" value="Peptidase_S1A"/>
</dbReference>
<name>A0A8J2W0Q2_9NEOP</name>
<protein>
    <submittedName>
        <fullName evidence="14">(African queen) hypothetical protein</fullName>
    </submittedName>
</protein>
<dbReference type="SUPFAM" id="SSF50494">
    <property type="entry name" value="Trypsin-like serine proteases"/>
    <property type="match status" value="1"/>
</dbReference>
<evidence type="ECO:0000256" key="10">
    <source>
        <dbReference type="ARBA" id="ARBA00084094"/>
    </source>
</evidence>
<keyword evidence="7" id="KW-1015">Disulfide bond</keyword>
<dbReference type="InterPro" id="IPR050430">
    <property type="entry name" value="Peptidase_S1"/>
</dbReference>
<reference evidence="14" key="1">
    <citation type="submission" date="2021-09" db="EMBL/GenBank/DDBJ databases">
        <authorList>
            <person name="Martin H S."/>
        </authorList>
    </citation>
    <scope>NUCLEOTIDE SEQUENCE</scope>
</reference>
<dbReference type="InterPro" id="IPR018114">
    <property type="entry name" value="TRYPSIN_HIS"/>
</dbReference>
<organism evidence="14 15">
    <name type="scientific">Danaus chrysippus</name>
    <name type="common">African queen</name>
    <dbReference type="NCBI Taxonomy" id="151541"/>
    <lineage>
        <taxon>Eukaryota</taxon>
        <taxon>Metazoa</taxon>
        <taxon>Ecdysozoa</taxon>
        <taxon>Arthropoda</taxon>
        <taxon>Hexapoda</taxon>
        <taxon>Insecta</taxon>
        <taxon>Pterygota</taxon>
        <taxon>Neoptera</taxon>
        <taxon>Endopterygota</taxon>
        <taxon>Lepidoptera</taxon>
        <taxon>Glossata</taxon>
        <taxon>Ditrysia</taxon>
        <taxon>Papilionoidea</taxon>
        <taxon>Nymphalidae</taxon>
        <taxon>Danainae</taxon>
        <taxon>Danaini</taxon>
        <taxon>Danaina</taxon>
        <taxon>Danaus</taxon>
        <taxon>Anosia</taxon>
    </lineage>
</organism>
<dbReference type="InterPro" id="IPR033116">
    <property type="entry name" value="TRYPSIN_SER"/>
</dbReference>
<dbReference type="CDD" id="cd00190">
    <property type="entry name" value="Tryp_SPc"/>
    <property type="match status" value="1"/>
</dbReference>
<comment type="function">
    <text evidence="9">Fibrinolytic activity; shows preferential cleavage of Arg-Gly bonds in all three fibrinogen chains. Contact with the caterpillars causes severe bleeding, due the anticoagulant effect of the protein.</text>
</comment>
<dbReference type="Pfam" id="PF00089">
    <property type="entry name" value="Trypsin"/>
    <property type="match status" value="1"/>
</dbReference>
<dbReference type="PRINTS" id="PR00722">
    <property type="entry name" value="CHYMOTRYPSIN"/>
</dbReference>
<keyword evidence="5 11" id="KW-0378">Hydrolase</keyword>
<keyword evidence="8" id="KW-1199">Hemostasis impairing toxin</keyword>
<dbReference type="EMBL" id="CAKASE010000049">
    <property type="protein sequence ID" value="CAG9562854.1"/>
    <property type="molecule type" value="Genomic_DNA"/>
</dbReference>
<evidence type="ECO:0000256" key="7">
    <source>
        <dbReference type="ARBA" id="ARBA00023157"/>
    </source>
</evidence>
<accession>A0A8J2W0Q2</accession>
<evidence type="ECO:0000256" key="2">
    <source>
        <dbReference type="ARBA" id="ARBA00007664"/>
    </source>
</evidence>
<evidence type="ECO:0000256" key="11">
    <source>
        <dbReference type="RuleBase" id="RU363034"/>
    </source>
</evidence>
<dbReference type="PROSITE" id="PS00135">
    <property type="entry name" value="TRYPSIN_SER"/>
    <property type="match status" value="1"/>
</dbReference>
<keyword evidence="12" id="KW-0732">Signal</keyword>
<dbReference type="GO" id="GO:0005576">
    <property type="term" value="C:extracellular region"/>
    <property type="evidence" value="ECO:0007669"/>
    <property type="project" value="UniProtKB-SubCell"/>
</dbReference>
<proteinExistence type="inferred from homology"/>
<evidence type="ECO:0000256" key="4">
    <source>
        <dbReference type="ARBA" id="ARBA00022670"/>
    </source>
</evidence>
<keyword evidence="15" id="KW-1185">Reference proteome</keyword>
<dbReference type="AlphaFoldDB" id="A0A8J2W0Q2"/>
<dbReference type="GO" id="GO:0090729">
    <property type="term" value="F:toxin activity"/>
    <property type="evidence" value="ECO:0007669"/>
    <property type="project" value="UniProtKB-KW"/>
</dbReference>
<evidence type="ECO:0000256" key="5">
    <source>
        <dbReference type="ARBA" id="ARBA00022801"/>
    </source>
</evidence>
<dbReference type="PANTHER" id="PTHR24276:SF91">
    <property type="entry name" value="AT26814P-RELATED"/>
    <property type="match status" value="1"/>
</dbReference>
<dbReference type="PANTHER" id="PTHR24276">
    <property type="entry name" value="POLYSERASE-RELATED"/>
    <property type="match status" value="1"/>
</dbReference>
<feature type="signal peptide" evidence="12">
    <location>
        <begin position="1"/>
        <end position="18"/>
    </location>
</feature>
<evidence type="ECO:0000256" key="3">
    <source>
        <dbReference type="ARBA" id="ARBA00022656"/>
    </source>
</evidence>
<evidence type="ECO:0000256" key="9">
    <source>
        <dbReference type="ARBA" id="ARBA00055534"/>
    </source>
</evidence>
<dbReference type="InterPro" id="IPR001254">
    <property type="entry name" value="Trypsin_dom"/>
</dbReference>
<dbReference type="InterPro" id="IPR043504">
    <property type="entry name" value="Peptidase_S1_PA_chymotrypsin"/>
</dbReference>
<dbReference type="Proteomes" id="UP000789524">
    <property type="component" value="Unassembled WGS sequence"/>
</dbReference>
<comment type="subcellular location">
    <subcellularLocation>
        <location evidence="1">Secreted</location>
        <location evidence="1">Extracellular space</location>
    </subcellularLocation>
</comment>
<feature type="chain" id="PRO_5035249001" evidence="12">
    <location>
        <begin position="19"/>
        <end position="274"/>
    </location>
</feature>
<keyword evidence="3" id="KW-0800">Toxin</keyword>
<keyword evidence="6 11" id="KW-0720">Serine protease</keyword>
<evidence type="ECO:0000256" key="1">
    <source>
        <dbReference type="ARBA" id="ARBA00004239"/>
    </source>
</evidence>
<feature type="domain" description="Peptidase S1" evidence="13">
    <location>
        <begin position="46"/>
        <end position="273"/>
    </location>
</feature>
<dbReference type="Gene3D" id="2.40.10.10">
    <property type="entry name" value="Trypsin-like serine proteases"/>
    <property type="match status" value="1"/>
</dbReference>
<dbReference type="GO" id="GO:0004252">
    <property type="term" value="F:serine-type endopeptidase activity"/>
    <property type="evidence" value="ECO:0007669"/>
    <property type="project" value="InterPro"/>
</dbReference>
<dbReference type="SMART" id="SM00020">
    <property type="entry name" value="Tryp_SPc"/>
    <property type="match status" value="1"/>
</dbReference>
<evidence type="ECO:0000313" key="15">
    <source>
        <dbReference type="Proteomes" id="UP000789524"/>
    </source>
</evidence>
<evidence type="ECO:0000259" key="13">
    <source>
        <dbReference type="PROSITE" id="PS50240"/>
    </source>
</evidence>
<comment type="caution">
    <text evidence="14">The sequence shown here is derived from an EMBL/GenBank/DDBJ whole genome shotgun (WGS) entry which is preliminary data.</text>
</comment>
<dbReference type="GO" id="GO:0006508">
    <property type="term" value="P:proteolysis"/>
    <property type="evidence" value="ECO:0007669"/>
    <property type="project" value="UniProtKB-KW"/>
</dbReference>
<evidence type="ECO:0000313" key="14">
    <source>
        <dbReference type="EMBL" id="CAG9562854.1"/>
    </source>
</evidence>
<keyword evidence="10" id="KW-1205">Fibrinolytic toxin</keyword>
<comment type="similarity">
    <text evidence="2">Belongs to the peptidase S1 family.</text>
</comment>
<dbReference type="OrthoDB" id="546450at2759"/>
<gene>
    <name evidence="14" type="ORF">DCHRY22_LOCUS4127</name>
</gene>
<evidence type="ECO:0000256" key="6">
    <source>
        <dbReference type="ARBA" id="ARBA00022825"/>
    </source>
</evidence>
<sequence length="274" mass="30054">MWLSRISLVLVLQTTGYSYQSDIILPGRIPVWDIKQETSFASDQRIVGGEEANIEDYPHQVGFLFQQNNNTYFCGGFIISEYYILTAGHCSQNVDPTTVVLRAGSSYRNNGTIIPIDEIVAHPEYDNPPYDKDVGFIRTTEPMQFSDTMKPVPLVSRNEKCRSKVAISGWGRTSQGAPTIPLRLRDVKVPVVGHSRCKRSYPDILTGNMICVGNYILGGKGPCQGDSGGAVVYEGKACGIVSFGRICAQPLSPSVCADISAKDIRDFIFDNTGV</sequence>